<feature type="signal peptide" evidence="2">
    <location>
        <begin position="1"/>
        <end position="23"/>
    </location>
</feature>
<protein>
    <submittedName>
        <fullName evidence="3">Extracellular solute-binding protein</fullName>
    </submittedName>
</protein>
<dbReference type="RefSeq" id="WP_241913501.1">
    <property type="nucleotide sequence ID" value="NZ_CP093326.1"/>
</dbReference>
<name>A0ABY3W4T1_9MICC</name>
<dbReference type="Proteomes" id="UP000829069">
    <property type="component" value="Chromosome"/>
</dbReference>
<evidence type="ECO:0000313" key="3">
    <source>
        <dbReference type="EMBL" id="UNK45234.1"/>
    </source>
</evidence>
<evidence type="ECO:0000256" key="1">
    <source>
        <dbReference type="ARBA" id="ARBA00022729"/>
    </source>
</evidence>
<reference evidence="3 4" key="1">
    <citation type="submission" date="2022-03" db="EMBL/GenBank/DDBJ databases">
        <title>Isotopic signatures of nitrous oxide derived from detoxification processes.</title>
        <authorList>
            <person name="Behrendt U."/>
            <person name="Buchen C."/>
            <person name="Well R."/>
            <person name="Ulrich A."/>
            <person name="Rohe L."/>
            <person name="Kolb S."/>
            <person name="Schloter M."/>
            <person name="Horn M.A."/>
            <person name="Augustin J."/>
        </authorList>
    </citation>
    <scope>NUCLEOTIDE SEQUENCE [LARGE SCALE GENOMIC DNA]</scope>
    <source>
        <strain evidence="3 4">S4-C24</strain>
    </source>
</reference>
<accession>A0ABY3W4T1</accession>
<gene>
    <name evidence="3" type="ORF">MNQ99_15015</name>
</gene>
<evidence type="ECO:0000313" key="4">
    <source>
        <dbReference type="Proteomes" id="UP000829069"/>
    </source>
</evidence>
<sequence>MKNTTRFATIAVASMLLISGCGGSSETASQAVNATSAAELYEAAKAEGKITVYGPTENLYAAVYEDFSAEYPGIEIVTSDIFGQELDARLEGEQVAGGFEADLVHIGVSDTERYNDKGYLASFTPVEADGLDEKFVGPGGSWSVPSQHLYATAYNTKVLSADEVPTTWAELADSDLAGKIATATPKQSGVTPQVLASALAAGAIDEAWVNSFKAEARPKIFPSVANALQSTVTGETAISLVAGYGTYMRQVEQGAPLEFVAMDDGAYYSDVAYAVLDGGPNPNAARLLVSWMFSDAGQASIAKHIFEFGTMPDAPLPTGADKIGNSVRLAYPGAEKYRSTLEMLNTKF</sequence>
<proteinExistence type="predicted"/>
<evidence type="ECO:0000256" key="2">
    <source>
        <dbReference type="SAM" id="SignalP"/>
    </source>
</evidence>
<feature type="chain" id="PRO_5046839640" evidence="2">
    <location>
        <begin position="24"/>
        <end position="348"/>
    </location>
</feature>
<dbReference type="PANTHER" id="PTHR30006">
    <property type="entry name" value="THIAMINE-BINDING PERIPLASMIC PROTEIN-RELATED"/>
    <property type="match status" value="1"/>
</dbReference>
<dbReference type="SUPFAM" id="SSF53850">
    <property type="entry name" value="Periplasmic binding protein-like II"/>
    <property type="match status" value="1"/>
</dbReference>
<keyword evidence="1 2" id="KW-0732">Signal</keyword>
<keyword evidence="4" id="KW-1185">Reference proteome</keyword>
<dbReference type="Pfam" id="PF01547">
    <property type="entry name" value="SBP_bac_1"/>
    <property type="match status" value="1"/>
</dbReference>
<dbReference type="EMBL" id="CP093326">
    <property type="protein sequence ID" value="UNK45234.1"/>
    <property type="molecule type" value="Genomic_DNA"/>
</dbReference>
<dbReference type="Gene3D" id="3.40.190.10">
    <property type="entry name" value="Periplasmic binding protein-like II"/>
    <property type="match status" value="2"/>
</dbReference>
<dbReference type="PROSITE" id="PS51257">
    <property type="entry name" value="PROKAR_LIPOPROTEIN"/>
    <property type="match status" value="1"/>
</dbReference>
<dbReference type="InterPro" id="IPR006059">
    <property type="entry name" value="SBP"/>
</dbReference>
<organism evidence="3 4">
    <name type="scientific">Arthrobacter sulfonylureivorans</name>
    <dbReference type="NCBI Taxonomy" id="2486855"/>
    <lineage>
        <taxon>Bacteria</taxon>
        <taxon>Bacillati</taxon>
        <taxon>Actinomycetota</taxon>
        <taxon>Actinomycetes</taxon>
        <taxon>Micrococcales</taxon>
        <taxon>Micrococcaceae</taxon>
        <taxon>Arthrobacter</taxon>
    </lineage>
</organism>